<dbReference type="AlphaFoldDB" id="A0A0U1KZ58"/>
<dbReference type="GO" id="GO:0005524">
    <property type="term" value="F:ATP binding"/>
    <property type="evidence" value="ECO:0007669"/>
    <property type="project" value="UniProtKB-KW"/>
</dbReference>
<protein>
    <recommendedName>
        <fullName evidence="2">histidine kinase</fullName>
        <ecNumber evidence="2">2.7.13.3</ecNumber>
    </recommendedName>
</protein>
<name>A0A0U1KZ58_9FIRM</name>
<keyword evidence="9" id="KW-0812">Transmembrane</keyword>
<evidence type="ECO:0000256" key="5">
    <source>
        <dbReference type="ARBA" id="ARBA00022741"/>
    </source>
</evidence>
<dbReference type="InterPro" id="IPR003018">
    <property type="entry name" value="GAF"/>
</dbReference>
<dbReference type="InterPro" id="IPR005467">
    <property type="entry name" value="His_kinase_dom"/>
</dbReference>
<dbReference type="SMART" id="SM00388">
    <property type="entry name" value="HisKA"/>
    <property type="match status" value="1"/>
</dbReference>
<dbReference type="InterPro" id="IPR000014">
    <property type="entry name" value="PAS"/>
</dbReference>
<keyword evidence="7" id="KW-0067">ATP-binding</keyword>
<dbReference type="EMBL" id="CTRP01000011">
    <property type="protein sequence ID" value="CQR72698.1"/>
    <property type="molecule type" value="Genomic_DNA"/>
</dbReference>
<dbReference type="Gene3D" id="1.10.287.130">
    <property type="match status" value="1"/>
</dbReference>
<dbReference type="GO" id="GO:0000155">
    <property type="term" value="F:phosphorelay sensor kinase activity"/>
    <property type="evidence" value="ECO:0007669"/>
    <property type="project" value="InterPro"/>
</dbReference>
<dbReference type="SMART" id="SM00065">
    <property type="entry name" value="GAF"/>
    <property type="match status" value="1"/>
</dbReference>
<keyword evidence="4" id="KW-0808">Transferase</keyword>
<dbReference type="InterPro" id="IPR004358">
    <property type="entry name" value="Sig_transdc_His_kin-like_C"/>
</dbReference>
<organism evidence="13 14">
    <name type="scientific">Sporomusa ovata</name>
    <dbReference type="NCBI Taxonomy" id="2378"/>
    <lineage>
        <taxon>Bacteria</taxon>
        <taxon>Bacillati</taxon>
        <taxon>Bacillota</taxon>
        <taxon>Negativicutes</taxon>
        <taxon>Selenomonadales</taxon>
        <taxon>Sporomusaceae</taxon>
        <taxon>Sporomusa</taxon>
    </lineage>
</organism>
<keyword evidence="14" id="KW-1185">Reference proteome</keyword>
<dbReference type="PROSITE" id="PS50112">
    <property type="entry name" value="PAS"/>
    <property type="match status" value="1"/>
</dbReference>
<dbReference type="Pfam" id="PF13185">
    <property type="entry name" value="GAF_2"/>
    <property type="match status" value="1"/>
</dbReference>
<evidence type="ECO:0000256" key="4">
    <source>
        <dbReference type="ARBA" id="ARBA00022679"/>
    </source>
</evidence>
<evidence type="ECO:0000256" key="3">
    <source>
        <dbReference type="ARBA" id="ARBA00022553"/>
    </source>
</evidence>
<reference evidence="14" key="1">
    <citation type="submission" date="2015-03" db="EMBL/GenBank/DDBJ databases">
        <authorList>
            <person name="Nijsse Bart"/>
        </authorList>
    </citation>
    <scope>NUCLEOTIDE SEQUENCE [LARGE SCALE GENOMIC DNA]</scope>
</reference>
<dbReference type="SUPFAM" id="SSF55781">
    <property type="entry name" value="GAF domain-like"/>
    <property type="match status" value="1"/>
</dbReference>
<dbReference type="InterPro" id="IPR036890">
    <property type="entry name" value="HATPase_C_sf"/>
</dbReference>
<evidence type="ECO:0000256" key="2">
    <source>
        <dbReference type="ARBA" id="ARBA00012438"/>
    </source>
</evidence>
<dbReference type="NCBIfam" id="TIGR00229">
    <property type="entry name" value="sensory_box"/>
    <property type="match status" value="1"/>
</dbReference>
<dbReference type="Pfam" id="PF02518">
    <property type="entry name" value="HATPase_c"/>
    <property type="match status" value="1"/>
</dbReference>
<dbReference type="InterPro" id="IPR003594">
    <property type="entry name" value="HATPase_dom"/>
</dbReference>
<evidence type="ECO:0000313" key="13">
    <source>
        <dbReference type="EMBL" id="CQR72698.1"/>
    </source>
</evidence>
<dbReference type="CDD" id="cd00130">
    <property type="entry name" value="PAS"/>
    <property type="match status" value="1"/>
</dbReference>
<dbReference type="SMART" id="SM00091">
    <property type="entry name" value="PAS"/>
    <property type="match status" value="2"/>
</dbReference>
<evidence type="ECO:0000259" key="12">
    <source>
        <dbReference type="PROSITE" id="PS50113"/>
    </source>
</evidence>
<feature type="transmembrane region" description="Helical" evidence="9">
    <location>
        <begin position="257"/>
        <end position="277"/>
    </location>
</feature>
<dbReference type="InterPro" id="IPR003661">
    <property type="entry name" value="HisK_dim/P_dom"/>
</dbReference>
<evidence type="ECO:0000259" key="10">
    <source>
        <dbReference type="PROSITE" id="PS50109"/>
    </source>
</evidence>
<feature type="domain" description="PAC" evidence="12">
    <location>
        <begin position="677"/>
        <end position="729"/>
    </location>
</feature>
<keyword evidence="9" id="KW-0472">Membrane</keyword>
<dbReference type="PANTHER" id="PTHR43065:SF46">
    <property type="entry name" value="C4-DICARBOXYLATE TRANSPORT SENSOR PROTEIN DCTB"/>
    <property type="match status" value="1"/>
</dbReference>
<dbReference type="Pfam" id="PF00512">
    <property type="entry name" value="HisKA"/>
    <property type="match status" value="1"/>
</dbReference>
<dbReference type="SUPFAM" id="SSF55785">
    <property type="entry name" value="PYP-like sensor domain (PAS domain)"/>
    <property type="match status" value="2"/>
</dbReference>
<dbReference type="PANTHER" id="PTHR43065">
    <property type="entry name" value="SENSOR HISTIDINE KINASE"/>
    <property type="match status" value="1"/>
</dbReference>
<dbReference type="Pfam" id="PF13426">
    <property type="entry name" value="PAS_9"/>
    <property type="match status" value="1"/>
</dbReference>
<evidence type="ECO:0000259" key="11">
    <source>
        <dbReference type="PROSITE" id="PS50112"/>
    </source>
</evidence>
<dbReference type="InterPro" id="IPR029016">
    <property type="entry name" value="GAF-like_dom_sf"/>
</dbReference>
<keyword evidence="9" id="KW-1133">Transmembrane helix</keyword>
<dbReference type="InterPro" id="IPR036097">
    <property type="entry name" value="HisK_dim/P_sf"/>
</dbReference>
<comment type="catalytic activity">
    <reaction evidence="1">
        <text>ATP + protein L-histidine = ADP + protein N-phospho-L-histidine.</text>
        <dbReference type="EC" id="2.7.13.3"/>
    </reaction>
</comment>
<proteinExistence type="predicted"/>
<dbReference type="InterPro" id="IPR035965">
    <property type="entry name" value="PAS-like_dom_sf"/>
</dbReference>
<dbReference type="PROSITE" id="PS50109">
    <property type="entry name" value="HIS_KIN"/>
    <property type="match status" value="1"/>
</dbReference>
<dbReference type="Gene3D" id="3.30.450.20">
    <property type="entry name" value="PAS domain"/>
    <property type="match status" value="2"/>
</dbReference>
<dbReference type="Gene3D" id="3.30.450.40">
    <property type="match status" value="1"/>
</dbReference>
<dbReference type="Gene3D" id="3.30.565.10">
    <property type="entry name" value="Histidine kinase-like ATPase, C-terminal domain"/>
    <property type="match status" value="1"/>
</dbReference>
<evidence type="ECO:0000313" key="14">
    <source>
        <dbReference type="Proteomes" id="UP000049855"/>
    </source>
</evidence>
<dbReference type="SUPFAM" id="SSF47384">
    <property type="entry name" value="Homodimeric domain of signal transducing histidine kinase"/>
    <property type="match status" value="1"/>
</dbReference>
<dbReference type="SMART" id="SM00387">
    <property type="entry name" value="HATPase_c"/>
    <property type="match status" value="1"/>
</dbReference>
<evidence type="ECO:0000256" key="8">
    <source>
        <dbReference type="ARBA" id="ARBA00023012"/>
    </source>
</evidence>
<keyword evidence="3" id="KW-0597">Phosphoprotein</keyword>
<accession>A0A0U1KZ58</accession>
<evidence type="ECO:0000256" key="9">
    <source>
        <dbReference type="SAM" id="Phobius"/>
    </source>
</evidence>
<dbReference type="PROSITE" id="PS50113">
    <property type="entry name" value="PAC"/>
    <property type="match status" value="1"/>
</dbReference>
<dbReference type="InterPro" id="IPR000700">
    <property type="entry name" value="PAS-assoc_C"/>
</dbReference>
<feature type="domain" description="Histidine kinase" evidence="10">
    <location>
        <begin position="749"/>
        <end position="967"/>
    </location>
</feature>
<feature type="domain" description="PAS" evidence="11">
    <location>
        <begin position="604"/>
        <end position="653"/>
    </location>
</feature>
<dbReference type="EC" id="2.7.13.3" evidence="2"/>
<sequence>MVKRWTFAIVLCVGLFCIISVDTIYCQQETERYAWVLNRFTERLEQSLQAEVDQGLHVVEDVKIFLQIGEAFPEKEAFEQFAASLLRYYPAVTAMAYADNAYTVRYLYPADSDVHQLDTSLADAKDYPHFTTTAHMAVHERITVNKASMQIHNGVTVFALRAPLFTEEHFRGTVGVSFAVDKFLQEAIAKVESVLTNYAEHYYVEIRAEKGEEIYSLNQLAPRSSVREFTLPVADTRWQVKVGWSTVPQPSPYMRGLIWGIGSSALILLLIFFNSLFRRQEWLTQAITAKTNEFQQKNQQLELEILEHQETEQALLTSERRLAALLAAVPDILLRVSREGIILDVEANKQDDLYLSRGELLNRNLAEVLPARLLLADVYDKFVELSQNMVAGELVTAEYQLIIDGIRKEFEARLVVSPMDEIAIIIRNITEKKQDEACERILMQTADKVLGEASIEEILNYVCEQLTAVFEVSLARVILKEADDTIKISAAAGKLAVAAGSSKLNCTDTGRLSGLAIRAGAIQVVQCNEKLSCWQEKLLAELQLDKTVIQSEIALPLKLSGSMTGAFYLISTRPYYWDERIVTRLQSFSDQLSIAINAARDRQRRRLLTVGLEAAANAIVITDKDGNVEWINPAFAVLTGYTENESRGQNLMLLSGYQDEGFCQRFWQQLNSSAEAWRGEFAHYRKDGSLYEEVMSITPVRNNCGEIVNFIAIKEDITEQKMAAAAMVKADEVRAQAEKLSSLGTMAAGLSHEINQPLNSIKMIASGMVYAYHNGKERPVEDIMRNIAEISNQADRINSIITHMRSFIRRDESQVTVCHVNEAIEQALKIIGSQLTAHGVRVHRELAKQLPLIYAMPTALEEIAVNLAANAMQAMESAKCQDKQLTIRTWSDKNSVYIKISDNGPGIQADHKTKVFEPFYSTKPGSDNLGLGLSIVHSVVTSCKGTISIVSGENEGAAFLITFPAVREEAD</sequence>
<evidence type="ECO:0000256" key="6">
    <source>
        <dbReference type="ARBA" id="ARBA00022777"/>
    </source>
</evidence>
<dbReference type="CDD" id="cd00082">
    <property type="entry name" value="HisKA"/>
    <property type="match status" value="1"/>
</dbReference>
<dbReference type="SMART" id="SM00086">
    <property type="entry name" value="PAC"/>
    <property type="match status" value="1"/>
</dbReference>
<dbReference type="RefSeq" id="WP_021168391.1">
    <property type="nucleotide sequence ID" value="NZ_CTRP01000011.1"/>
</dbReference>
<dbReference type="InterPro" id="IPR001610">
    <property type="entry name" value="PAC"/>
</dbReference>
<dbReference type="SUPFAM" id="SSF55874">
    <property type="entry name" value="ATPase domain of HSP90 chaperone/DNA topoisomerase II/histidine kinase"/>
    <property type="match status" value="1"/>
</dbReference>
<evidence type="ECO:0000256" key="7">
    <source>
        <dbReference type="ARBA" id="ARBA00022840"/>
    </source>
</evidence>
<keyword evidence="8" id="KW-0902">Two-component regulatory system</keyword>
<dbReference type="Proteomes" id="UP000049855">
    <property type="component" value="Unassembled WGS sequence"/>
</dbReference>
<dbReference type="PRINTS" id="PR00344">
    <property type="entry name" value="BCTRLSENSOR"/>
</dbReference>
<gene>
    <name evidence="13" type="ORF">SpAn4DRAFT_3158</name>
</gene>
<keyword evidence="5" id="KW-0547">Nucleotide-binding</keyword>
<keyword evidence="6 13" id="KW-0418">Kinase</keyword>
<evidence type="ECO:0000256" key="1">
    <source>
        <dbReference type="ARBA" id="ARBA00000085"/>
    </source>
</evidence>